<evidence type="ECO:0000313" key="2">
    <source>
        <dbReference type="EMBL" id="KNF00268.1"/>
    </source>
</evidence>
<feature type="region of interest" description="Disordered" evidence="1">
    <location>
        <begin position="94"/>
        <end position="231"/>
    </location>
</feature>
<protein>
    <submittedName>
        <fullName evidence="2">Uncharacterized protein</fullName>
    </submittedName>
</protein>
<evidence type="ECO:0000256" key="1">
    <source>
        <dbReference type="SAM" id="MobiDB-lite"/>
    </source>
</evidence>
<accession>A0A0L0VLV0</accession>
<feature type="region of interest" description="Disordered" evidence="1">
    <location>
        <begin position="298"/>
        <end position="322"/>
    </location>
</feature>
<feature type="compositionally biased region" description="Polar residues" evidence="1">
    <location>
        <begin position="169"/>
        <end position="184"/>
    </location>
</feature>
<sequence>MGFTKPSSHINQVRRTIQNQKSSNAHNAFMGRNRRDIDSQHFLGPIKSRVTYFNGSMTWMKGKALVKNGEEDLFCEFEGDPNFIERRFGGNVKRPREKAMDEDPVPPAADEELTGTQPEPKTQNTSERVVNPQTVKETQAAREVPTPKRSRVSDPLGLAQRTLADAIIQGSNEGPSRNTRSRAGSSLRGKGGGRTPLAIGTSRRGSGSTARKMSTEKAAGRKGKGKCKATDPDQMAEITAGIDGFSVFSNHQIEEDPQPNVPVLAGPSTSKIGMDAGEWAHPVTHSAKVGVWLEQTAEAGSQAPVDAPRSRAPSSIAGVVIA</sequence>
<comment type="caution">
    <text evidence="2">The sequence shown here is derived from an EMBL/GenBank/DDBJ whole genome shotgun (WGS) entry which is preliminary data.</text>
</comment>
<organism evidence="2 3">
    <name type="scientific">Puccinia striiformis f. sp. tritici PST-78</name>
    <dbReference type="NCBI Taxonomy" id="1165861"/>
    <lineage>
        <taxon>Eukaryota</taxon>
        <taxon>Fungi</taxon>
        <taxon>Dikarya</taxon>
        <taxon>Basidiomycota</taxon>
        <taxon>Pucciniomycotina</taxon>
        <taxon>Pucciniomycetes</taxon>
        <taxon>Pucciniales</taxon>
        <taxon>Pucciniaceae</taxon>
        <taxon>Puccinia</taxon>
    </lineage>
</organism>
<dbReference type="EMBL" id="AJIL01000038">
    <property type="protein sequence ID" value="KNF00268.1"/>
    <property type="molecule type" value="Genomic_DNA"/>
</dbReference>
<proteinExistence type="predicted"/>
<evidence type="ECO:0000313" key="3">
    <source>
        <dbReference type="Proteomes" id="UP000054564"/>
    </source>
</evidence>
<reference evidence="3" key="1">
    <citation type="submission" date="2014-03" db="EMBL/GenBank/DDBJ databases">
        <title>The Genome Sequence of Puccinia striiformis f. sp. tritici PST-78.</title>
        <authorList>
            <consortium name="The Broad Institute Genome Sequencing Platform"/>
            <person name="Cuomo C."/>
            <person name="Hulbert S."/>
            <person name="Chen X."/>
            <person name="Walker B."/>
            <person name="Young S.K."/>
            <person name="Zeng Q."/>
            <person name="Gargeya S."/>
            <person name="Fitzgerald M."/>
            <person name="Haas B."/>
            <person name="Abouelleil A."/>
            <person name="Alvarado L."/>
            <person name="Arachchi H.M."/>
            <person name="Berlin A.M."/>
            <person name="Chapman S.B."/>
            <person name="Goldberg J."/>
            <person name="Griggs A."/>
            <person name="Gujja S."/>
            <person name="Hansen M."/>
            <person name="Howarth C."/>
            <person name="Imamovic A."/>
            <person name="Larimer J."/>
            <person name="McCowan C."/>
            <person name="Montmayeur A."/>
            <person name="Murphy C."/>
            <person name="Neiman D."/>
            <person name="Pearson M."/>
            <person name="Priest M."/>
            <person name="Roberts A."/>
            <person name="Saif S."/>
            <person name="Shea T."/>
            <person name="Sisk P."/>
            <person name="Sykes S."/>
            <person name="Wortman J."/>
            <person name="Nusbaum C."/>
            <person name="Birren B."/>
        </authorList>
    </citation>
    <scope>NUCLEOTIDE SEQUENCE [LARGE SCALE GENOMIC DNA]</scope>
    <source>
        <strain evidence="3">race PST-78</strain>
    </source>
</reference>
<dbReference type="OrthoDB" id="2503819at2759"/>
<feature type="compositionally biased region" description="Polar residues" evidence="1">
    <location>
        <begin position="203"/>
        <end position="212"/>
    </location>
</feature>
<keyword evidence="3" id="KW-1185">Reference proteome</keyword>
<dbReference type="Proteomes" id="UP000054564">
    <property type="component" value="Unassembled WGS sequence"/>
</dbReference>
<feature type="compositionally biased region" description="Polar residues" evidence="1">
    <location>
        <begin position="114"/>
        <end position="137"/>
    </location>
</feature>
<feature type="compositionally biased region" description="Acidic residues" evidence="1">
    <location>
        <begin position="100"/>
        <end position="113"/>
    </location>
</feature>
<gene>
    <name evidence="2" type="ORF">PSTG_06440</name>
</gene>
<name>A0A0L0VLV0_9BASI</name>
<dbReference type="AlphaFoldDB" id="A0A0L0VLV0"/>